<dbReference type="HAMAP" id="MF_01696">
    <property type="entry name" value="MshB"/>
    <property type="match status" value="1"/>
</dbReference>
<dbReference type="RefSeq" id="WP_253654725.1">
    <property type="nucleotide sequence ID" value="NZ_BAAAOE010000002.1"/>
</dbReference>
<dbReference type="Proteomes" id="UP001205740">
    <property type="component" value="Unassembled WGS sequence"/>
</dbReference>
<comment type="function">
    <text evidence="4">Catalyzes the deacetylation of 1D-myo-inositol 2-acetamido-2-deoxy-alpha-D-glucopyranoside (GlcNAc-Ins) in the mycothiol biosynthesis pathway.</text>
</comment>
<keyword evidence="2 4" id="KW-0378">Hydrolase</keyword>
<comment type="caution">
    <text evidence="5">The sequence shown here is derived from an EMBL/GenBank/DDBJ whole genome shotgun (WGS) entry which is preliminary data.</text>
</comment>
<evidence type="ECO:0000256" key="1">
    <source>
        <dbReference type="ARBA" id="ARBA00022723"/>
    </source>
</evidence>
<keyword evidence="3 4" id="KW-0862">Zinc</keyword>
<feature type="binding site" evidence="4">
    <location>
        <position position="22"/>
    </location>
    <ligand>
        <name>Zn(2+)</name>
        <dbReference type="ChEBI" id="CHEBI:29105"/>
    </ligand>
</feature>
<evidence type="ECO:0000256" key="2">
    <source>
        <dbReference type="ARBA" id="ARBA00022801"/>
    </source>
</evidence>
<gene>
    <name evidence="4" type="primary">mshB</name>
    <name evidence="5" type="ORF">LX12_002336</name>
</gene>
<reference evidence="5 6" key="1">
    <citation type="submission" date="2022-06" db="EMBL/GenBank/DDBJ databases">
        <title>Genomic Encyclopedia of Archaeal and Bacterial Type Strains, Phase II (KMG-II): from individual species to whole genera.</title>
        <authorList>
            <person name="Goeker M."/>
        </authorList>
    </citation>
    <scope>NUCLEOTIDE SEQUENCE [LARGE SCALE GENOMIC DNA]</scope>
    <source>
        <strain evidence="5 6">DSM 45037</strain>
    </source>
</reference>
<evidence type="ECO:0000313" key="5">
    <source>
        <dbReference type="EMBL" id="MCP2161141.1"/>
    </source>
</evidence>
<dbReference type="EMBL" id="JAMTCG010000004">
    <property type="protein sequence ID" value="MCP2161141.1"/>
    <property type="molecule type" value="Genomic_DNA"/>
</dbReference>
<dbReference type="InterPro" id="IPR003737">
    <property type="entry name" value="GlcNAc_PI_deacetylase-related"/>
</dbReference>
<accession>A0ABT1H1T3</accession>
<dbReference type="PANTHER" id="PTHR12993:SF26">
    <property type="entry name" value="1D-MYO-INOSITOL 2-ACETAMIDO-2-DEOXY-ALPHA-D-GLUCOPYRANOSIDE DEACETYLASE"/>
    <property type="match status" value="1"/>
</dbReference>
<keyword evidence="6" id="KW-1185">Reference proteome</keyword>
<dbReference type="Pfam" id="PF02585">
    <property type="entry name" value="PIG-L"/>
    <property type="match status" value="1"/>
</dbReference>
<protein>
    <recommendedName>
        <fullName evidence="4">1D-myo-inositol 2-acetamido-2-deoxy-alpha-D-glucopyranoside deacetylase</fullName>
        <shortName evidence="4">GlcNAc-Ins deacetylase</shortName>
        <ecNumber evidence="4">3.5.1.103</ecNumber>
    </recommendedName>
    <alternativeName>
        <fullName evidence="4">N-acetyl-1-D-myo-inositol-2-amino-2-deoxy-alpha-D-glucopyranoside deacetylase</fullName>
    </alternativeName>
</protein>
<evidence type="ECO:0000313" key="6">
    <source>
        <dbReference type="Proteomes" id="UP001205740"/>
    </source>
</evidence>
<comment type="similarity">
    <text evidence="4">Belongs to the MshB deacetylase family.</text>
</comment>
<proteinExistence type="inferred from homology"/>
<organism evidence="5 6">
    <name type="scientific">Williamsia serinedens</name>
    <dbReference type="NCBI Taxonomy" id="391736"/>
    <lineage>
        <taxon>Bacteria</taxon>
        <taxon>Bacillati</taxon>
        <taxon>Actinomycetota</taxon>
        <taxon>Actinomycetes</taxon>
        <taxon>Mycobacteriales</taxon>
        <taxon>Nocardiaceae</taxon>
        <taxon>Williamsia</taxon>
    </lineage>
</organism>
<dbReference type="PANTHER" id="PTHR12993">
    <property type="entry name" value="N-ACETYLGLUCOSAMINYL-PHOSPHATIDYLINOSITOL DE-N-ACETYLASE-RELATED"/>
    <property type="match status" value="1"/>
</dbReference>
<name>A0ABT1H1T3_9NOCA</name>
<evidence type="ECO:0000256" key="3">
    <source>
        <dbReference type="ARBA" id="ARBA00022833"/>
    </source>
</evidence>
<feature type="binding site" evidence="4">
    <location>
        <position position="158"/>
    </location>
    <ligand>
        <name>Zn(2+)</name>
        <dbReference type="ChEBI" id="CHEBI:29105"/>
    </ligand>
</feature>
<keyword evidence="1 4" id="KW-0479">Metal-binding</keyword>
<sequence>MTGPTWGTADRRLLIVHAHPDDESIQTAGVIARYLDAGAEVTVVTCTLGEEGEVIGQRWAQLVADGGADQLGGYRILELTRALSILSPSARVLEPHFLGGAGRWRDSGMAGSPAARNPRAFTRAGDEPVELLTDLIVERRPQVVVGYDPAGTYGHPDHVGVHRVSTEAVAAAAERGWSVSKHYWSVSERSAVVDGLAAAVDRVPAGWRMPADGELPSYPDDQITTEIDIRAVYERKVDAMAAHATQITVAPSRREYALSNDILQPIPDAEHFILVRGQAHPEGGRETDLFAGVVDDGSDDAPR</sequence>
<comment type="cofactor">
    <cofactor evidence="4">
        <name>Zn(2+)</name>
        <dbReference type="ChEBI" id="CHEBI:29105"/>
    </cofactor>
    <text evidence="4">Binds 1 zinc ion per subunit.</text>
</comment>
<dbReference type="SUPFAM" id="SSF102588">
    <property type="entry name" value="LmbE-like"/>
    <property type="match status" value="1"/>
</dbReference>
<comment type="catalytic activity">
    <reaction evidence="4">
        <text>1D-myo-inositol 2-acetamido-2-deoxy-alpha-D-glucopyranoside + H2O = 1D-myo-inositol 2-amino-2-deoxy-alpha-D-glucopyranoside + acetate</text>
        <dbReference type="Rhea" id="RHEA:26180"/>
        <dbReference type="ChEBI" id="CHEBI:15377"/>
        <dbReference type="ChEBI" id="CHEBI:30089"/>
        <dbReference type="ChEBI" id="CHEBI:52442"/>
        <dbReference type="ChEBI" id="CHEBI:58886"/>
        <dbReference type="EC" id="3.5.1.103"/>
    </reaction>
</comment>
<dbReference type="Gene3D" id="3.40.50.10320">
    <property type="entry name" value="LmbE-like"/>
    <property type="match status" value="1"/>
</dbReference>
<dbReference type="EC" id="3.5.1.103" evidence="4"/>
<feature type="binding site" evidence="4">
    <location>
        <position position="19"/>
    </location>
    <ligand>
        <name>Zn(2+)</name>
        <dbReference type="ChEBI" id="CHEBI:29105"/>
    </ligand>
</feature>
<dbReference type="NCBIfam" id="TIGR03445">
    <property type="entry name" value="mycothiol_MshB"/>
    <property type="match status" value="1"/>
</dbReference>
<dbReference type="InterPro" id="IPR024078">
    <property type="entry name" value="LmbE-like_dom_sf"/>
</dbReference>
<dbReference type="InterPro" id="IPR017810">
    <property type="entry name" value="Mycothiol_biosynthesis_MshB"/>
</dbReference>
<evidence type="ECO:0000256" key="4">
    <source>
        <dbReference type="HAMAP-Rule" id="MF_01696"/>
    </source>
</evidence>